<reference evidence="1 2" key="1">
    <citation type="submission" date="2018-06" db="EMBL/GenBank/DDBJ databases">
        <authorList>
            <consortium name="Pathogen Informatics"/>
            <person name="Doyle S."/>
        </authorList>
    </citation>
    <scope>NUCLEOTIDE SEQUENCE [LARGE SCALE GENOMIC DNA]</scope>
    <source>
        <strain evidence="1 2">NCTC13043</strain>
    </source>
</reference>
<evidence type="ECO:0000313" key="1">
    <source>
        <dbReference type="EMBL" id="SUC11367.1"/>
    </source>
</evidence>
<dbReference type="RefSeq" id="WP_115082722.1">
    <property type="nucleotide sequence ID" value="NZ_UGTP01000001.1"/>
</dbReference>
<evidence type="ECO:0000313" key="2">
    <source>
        <dbReference type="Proteomes" id="UP000254235"/>
    </source>
</evidence>
<dbReference type="AlphaFoldDB" id="A0A379EY90"/>
<dbReference type="OrthoDB" id="1074594at2"/>
<accession>A0A379EY90</accession>
<sequence>MSYINVIMPLVEFVPYINDMVVRYDCVVYFRKKNTKDVFCTAINMANYRSVIGNGIEDKLFFFVSLKDYNKAGISFYDDEVCKGTIEGIGGRANENEVELISLRLISKEPKEGIKRLFNAIRNKLKKDSTIGVGVQSGSSKYPKFFYQKSLTDNKVFKFDFNNDKLPVIKPL</sequence>
<dbReference type="GeneID" id="78569953"/>
<dbReference type="Proteomes" id="UP000254235">
    <property type="component" value="Unassembled WGS sequence"/>
</dbReference>
<proteinExistence type="predicted"/>
<gene>
    <name evidence="1" type="ORF">NCTC13043_00211</name>
</gene>
<organism evidence="1 2">
    <name type="scientific">Prevotella pallens</name>
    <dbReference type="NCBI Taxonomy" id="60133"/>
    <lineage>
        <taxon>Bacteria</taxon>
        <taxon>Pseudomonadati</taxon>
        <taxon>Bacteroidota</taxon>
        <taxon>Bacteroidia</taxon>
        <taxon>Bacteroidales</taxon>
        <taxon>Prevotellaceae</taxon>
        <taxon>Prevotella</taxon>
    </lineage>
</organism>
<name>A0A379EY90_9BACT</name>
<dbReference type="EMBL" id="UGTP01000001">
    <property type="protein sequence ID" value="SUC11367.1"/>
    <property type="molecule type" value="Genomic_DNA"/>
</dbReference>
<protein>
    <submittedName>
        <fullName evidence="1">Uncharacterized protein</fullName>
    </submittedName>
</protein>